<reference evidence="9 11" key="1">
    <citation type="submission" date="2023-10" db="EMBL/GenBank/DDBJ databases">
        <title>Whole Genome based description of the genera Actinobaculum and Actinotignum reveals a complex phylogenetic relationship within the species included in the genus Actinotignum.</title>
        <authorList>
            <person name="Jensen C.S."/>
            <person name="Dargis R."/>
            <person name="Kemp M."/>
            <person name="Christensen J.J."/>
        </authorList>
    </citation>
    <scope>NUCLEOTIDE SEQUENCE</scope>
    <source>
        <strain evidence="10 11">SLA_B089</strain>
        <strain evidence="9">SLA_B245</strain>
    </source>
</reference>
<evidence type="ECO:0000256" key="6">
    <source>
        <dbReference type="ARBA" id="ARBA00023136"/>
    </source>
</evidence>
<dbReference type="InterPro" id="IPR035906">
    <property type="entry name" value="MetI-like_sf"/>
</dbReference>
<dbReference type="PANTHER" id="PTHR30450:SF1">
    <property type="entry name" value="D-METHIONINE TRANSPORT SYSTEM PERMEASE PROTEIN METI-RELATED"/>
    <property type="match status" value="1"/>
</dbReference>
<evidence type="ECO:0000256" key="7">
    <source>
        <dbReference type="RuleBase" id="RU363032"/>
    </source>
</evidence>
<dbReference type="PROSITE" id="PS50928">
    <property type="entry name" value="ABC_TM1"/>
    <property type="match status" value="1"/>
</dbReference>
<evidence type="ECO:0000256" key="4">
    <source>
        <dbReference type="ARBA" id="ARBA00022692"/>
    </source>
</evidence>
<evidence type="ECO:0000313" key="12">
    <source>
        <dbReference type="Proteomes" id="UP001288320"/>
    </source>
</evidence>
<dbReference type="Pfam" id="PF00528">
    <property type="entry name" value="BPD_transp_1"/>
    <property type="match status" value="1"/>
</dbReference>
<proteinExistence type="inferred from homology"/>
<feature type="transmembrane region" description="Helical" evidence="7">
    <location>
        <begin position="191"/>
        <end position="216"/>
    </location>
</feature>
<accession>A0AAW9HK70</accession>
<dbReference type="EMBL" id="JAWNFY010000003">
    <property type="protein sequence ID" value="MDY5145677.1"/>
    <property type="molecule type" value="Genomic_DNA"/>
</dbReference>
<comment type="caution">
    <text evidence="9">The sequence shown here is derived from an EMBL/GenBank/DDBJ whole genome shotgun (WGS) entry which is preliminary data.</text>
</comment>
<evidence type="ECO:0000256" key="3">
    <source>
        <dbReference type="ARBA" id="ARBA00022475"/>
    </source>
</evidence>
<dbReference type="GO" id="GO:0048473">
    <property type="term" value="P:D-methionine transmembrane transport"/>
    <property type="evidence" value="ECO:0007669"/>
    <property type="project" value="TreeGrafter"/>
</dbReference>
<keyword evidence="5 7" id="KW-1133">Transmembrane helix</keyword>
<organism evidence="9 12">
    <name type="scientific">Actinotignum timonense</name>
    <dbReference type="NCBI Taxonomy" id="1870995"/>
    <lineage>
        <taxon>Bacteria</taxon>
        <taxon>Bacillati</taxon>
        <taxon>Actinomycetota</taxon>
        <taxon>Actinomycetes</taxon>
        <taxon>Actinomycetales</taxon>
        <taxon>Actinomycetaceae</taxon>
        <taxon>Actinotignum</taxon>
    </lineage>
</organism>
<evidence type="ECO:0000256" key="1">
    <source>
        <dbReference type="ARBA" id="ARBA00004651"/>
    </source>
</evidence>
<dbReference type="RefSeq" id="WP_087071033.1">
    <property type="nucleotide sequence ID" value="NZ_CAUPFC010000001.1"/>
</dbReference>
<dbReference type="EMBL" id="JAWNFV010000001">
    <property type="protein sequence ID" value="MDY5139872.1"/>
    <property type="molecule type" value="Genomic_DNA"/>
</dbReference>
<gene>
    <name evidence="9" type="ORF">R6G74_00865</name>
    <name evidence="10" type="ORF">R6P33_01400</name>
</gene>
<keyword evidence="4 7" id="KW-0812">Transmembrane</keyword>
<feature type="transmembrane region" description="Helical" evidence="7">
    <location>
        <begin position="228"/>
        <end position="247"/>
    </location>
</feature>
<sequence length="257" mass="26740">MTILSAFSPAVSAAGLFSPTLSAPVRSAAAALPLERGTWFDAPEIKDGLARATFETLAMVGISTVIASALGLILGMILVATGRGGLLPSPLLNKTLGFIVNVGRAIPFIIFVFILIGFSRAIAGTGSAWQGFTVPLTISAAFYFARLVESNLMGVERGKVEAVLMMGASRTRIMFGVLMREALPALVQSVTILAVTLVGYSAMAGAVGGGGLGAMAQNAGYYNNRPDVLTIVVIVLVLLVMVIQALGDMLSRLVDHR</sequence>
<feature type="transmembrane region" description="Helical" evidence="7">
    <location>
        <begin position="128"/>
        <end position="148"/>
    </location>
</feature>
<keyword evidence="11" id="KW-1185">Reference proteome</keyword>
<dbReference type="AlphaFoldDB" id="A0AAW9HK70"/>
<evidence type="ECO:0000259" key="8">
    <source>
        <dbReference type="PROSITE" id="PS50928"/>
    </source>
</evidence>
<feature type="transmembrane region" description="Helical" evidence="7">
    <location>
        <begin position="102"/>
        <end position="122"/>
    </location>
</feature>
<name>A0AAW9HK70_9ACTO</name>
<feature type="transmembrane region" description="Helical" evidence="7">
    <location>
        <begin position="57"/>
        <end position="81"/>
    </location>
</feature>
<dbReference type="CDD" id="cd06261">
    <property type="entry name" value="TM_PBP2"/>
    <property type="match status" value="1"/>
</dbReference>
<dbReference type="Proteomes" id="UP001288320">
    <property type="component" value="Unassembled WGS sequence"/>
</dbReference>
<evidence type="ECO:0000313" key="10">
    <source>
        <dbReference type="EMBL" id="MDY5145677.1"/>
    </source>
</evidence>
<evidence type="ECO:0000313" key="11">
    <source>
        <dbReference type="Proteomes" id="UP001284901"/>
    </source>
</evidence>
<protein>
    <submittedName>
        <fullName evidence="9">Methionine ABC transporter permease</fullName>
    </submittedName>
</protein>
<dbReference type="SUPFAM" id="SSF161098">
    <property type="entry name" value="MetI-like"/>
    <property type="match status" value="1"/>
</dbReference>
<dbReference type="Proteomes" id="UP001284901">
    <property type="component" value="Unassembled WGS sequence"/>
</dbReference>
<comment type="similarity">
    <text evidence="7">Belongs to the binding-protein-dependent transport system permease family.</text>
</comment>
<evidence type="ECO:0000313" key="9">
    <source>
        <dbReference type="EMBL" id="MDY5139872.1"/>
    </source>
</evidence>
<dbReference type="GeneID" id="92813855"/>
<feature type="domain" description="ABC transmembrane type-1" evidence="8">
    <location>
        <begin position="53"/>
        <end position="247"/>
    </location>
</feature>
<dbReference type="PANTHER" id="PTHR30450">
    <property type="entry name" value="ABC TRANSPORTER PERMEASE"/>
    <property type="match status" value="1"/>
</dbReference>
<evidence type="ECO:0000256" key="5">
    <source>
        <dbReference type="ARBA" id="ARBA00022989"/>
    </source>
</evidence>
<comment type="subcellular location">
    <subcellularLocation>
        <location evidence="1 7">Cell membrane</location>
        <topology evidence="1 7">Multi-pass membrane protein</topology>
    </subcellularLocation>
</comment>
<keyword evidence="2 7" id="KW-0813">Transport</keyword>
<dbReference type="InterPro" id="IPR051322">
    <property type="entry name" value="AA_ABC_Transporter_Permease"/>
</dbReference>
<keyword evidence="6 7" id="KW-0472">Membrane</keyword>
<dbReference type="InterPro" id="IPR000515">
    <property type="entry name" value="MetI-like"/>
</dbReference>
<keyword evidence="3" id="KW-1003">Cell membrane</keyword>
<evidence type="ECO:0000256" key="2">
    <source>
        <dbReference type="ARBA" id="ARBA00022448"/>
    </source>
</evidence>
<dbReference type="GO" id="GO:0005886">
    <property type="term" value="C:plasma membrane"/>
    <property type="evidence" value="ECO:0007669"/>
    <property type="project" value="UniProtKB-SubCell"/>
</dbReference>
<dbReference type="Gene3D" id="1.10.3720.10">
    <property type="entry name" value="MetI-like"/>
    <property type="match status" value="1"/>
</dbReference>